<accession>A0A9W7L520</accession>
<proteinExistence type="predicted"/>
<comment type="caution">
    <text evidence="4">The sequence shown here is derived from an EMBL/GenBank/DDBJ whole genome shotgun (WGS) entry which is preliminary data.</text>
</comment>
<organism evidence="4 5">
    <name type="scientific">Triparma columacea</name>
    <dbReference type="NCBI Taxonomy" id="722753"/>
    <lineage>
        <taxon>Eukaryota</taxon>
        <taxon>Sar</taxon>
        <taxon>Stramenopiles</taxon>
        <taxon>Ochrophyta</taxon>
        <taxon>Bolidophyceae</taxon>
        <taxon>Parmales</taxon>
        <taxon>Triparmaceae</taxon>
        <taxon>Triparma</taxon>
    </lineage>
</organism>
<feature type="region of interest" description="Disordered" evidence="1">
    <location>
        <begin position="1180"/>
        <end position="1245"/>
    </location>
</feature>
<feature type="transmembrane region" description="Helical" evidence="2">
    <location>
        <begin position="61"/>
        <end position="78"/>
    </location>
</feature>
<dbReference type="InterPro" id="IPR019236">
    <property type="entry name" value="APP1_cat"/>
</dbReference>
<evidence type="ECO:0000256" key="2">
    <source>
        <dbReference type="SAM" id="Phobius"/>
    </source>
</evidence>
<dbReference type="OrthoDB" id="191535at2759"/>
<dbReference type="Pfam" id="PF09949">
    <property type="entry name" value="APP1_cat"/>
    <property type="match status" value="1"/>
</dbReference>
<keyword evidence="5" id="KW-1185">Reference proteome</keyword>
<feature type="compositionally biased region" description="Acidic residues" evidence="1">
    <location>
        <begin position="1181"/>
        <end position="1193"/>
    </location>
</feature>
<dbReference type="GO" id="GO:0008195">
    <property type="term" value="F:phosphatidate phosphatase activity"/>
    <property type="evidence" value="ECO:0007669"/>
    <property type="project" value="InterPro"/>
</dbReference>
<keyword evidence="2" id="KW-0472">Membrane</keyword>
<feature type="region of interest" description="Disordered" evidence="1">
    <location>
        <begin position="703"/>
        <end position="753"/>
    </location>
</feature>
<dbReference type="EMBL" id="BRYA01000714">
    <property type="protein sequence ID" value="GMI30481.1"/>
    <property type="molecule type" value="Genomic_DNA"/>
</dbReference>
<feature type="compositionally biased region" description="Low complexity" evidence="1">
    <location>
        <begin position="720"/>
        <end position="741"/>
    </location>
</feature>
<feature type="transmembrane region" description="Helical" evidence="2">
    <location>
        <begin position="85"/>
        <end position="107"/>
    </location>
</feature>
<protein>
    <recommendedName>
        <fullName evidence="3">Phosphatidate phosphatase APP1 catalytic domain-containing protein</fullName>
    </recommendedName>
</protein>
<feature type="compositionally biased region" description="Polar residues" evidence="1">
    <location>
        <begin position="742"/>
        <end position="753"/>
    </location>
</feature>
<reference evidence="5" key="1">
    <citation type="journal article" date="2023" name="Commun. Biol.">
        <title>Genome analysis of Parmales, the sister group of diatoms, reveals the evolutionary specialization of diatoms from phago-mixotrophs to photoautotrophs.</title>
        <authorList>
            <person name="Ban H."/>
            <person name="Sato S."/>
            <person name="Yoshikawa S."/>
            <person name="Yamada K."/>
            <person name="Nakamura Y."/>
            <person name="Ichinomiya M."/>
            <person name="Sato N."/>
            <person name="Blanc-Mathieu R."/>
            <person name="Endo H."/>
            <person name="Kuwata A."/>
            <person name="Ogata H."/>
        </authorList>
    </citation>
    <scope>NUCLEOTIDE SEQUENCE [LARGE SCALE GENOMIC DNA]</scope>
</reference>
<feature type="compositionally biased region" description="Low complexity" evidence="1">
    <location>
        <begin position="797"/>
        <end position="812"/>
    </location>
</feature>
<feature type="region of interest" description="Disordered" evidence="1">
    <location>
        <begin position="1503"/>
        <end position="1525"/>
    </location>
</feature>
<feature type="region of interest" description="Disordered" evidence="1">
    <location>
        <begin position="790"/>
        <end position="812"/>
    </location>
</feature>
<keyword evidence="2" id="KW-1133">Transmembrane helix</keyword>
<dbReference type="PANTHER" id="PTHR40861">
    <property type="entry name" value="DUF2183 DOMAIN-CONTAINING PROTEIN"/>
    <property type="match status" value="1"/>
</dbReference>
<feature type="compositionally biased region" description="Basic and acidic residues" evidence="1">
    <location>
        <begin position="1195"/>
        <end position="1204"/>
    </location>
</feature>
<dbReference type="PANTHER" id="PTHR40861:SF1">
    <property type="entry name" value="PHOSPHATIDATE PHOSPHATASE APP1 CATALYTIC DOMAIN-CONTAINING PROTEIN"/>
    <property type="match status" value="1"/>
</dbReference>
<evidence type="ECO:0000313" key="5">
    <source>
        <dbReference type="Proteomes" id="UP001165065"/>
    </source>
</evidence>
<keyword evidence="2" id="KW-0812">Transmembrane</keyword>
<name>A0A9W7L520_9STRA</name>
<dbReference type="Proteomes" id="UP001165065">
    <property type="component" value="Unassembled WGS sequence"/>
</dbReference>
<evidence type="ECO:0000313" key="4">
    <source>
        <dbReference type="EMBL" id="GMI30481.1"/>
    </source>
</evidence>
<sequence>MNRALAMMIMLSMLIFTILFFLALFARSPIFAALITALMYTLYLFLANEKLSVHNAQEFENRFWTVFALFFATTVLFASDSPLALGLWSPSLGFLGVLVFGYGVHVWDRWRHRMEVDRRPKIRRTHLPSSTDIDKITERAPYESALMKINESLASIDQVLIPSTINNYIKKNMVVKEEREIIGVLQEADDKALNFLVTHAKLARIFYKMKDHRSMSEQHRTELIDLLAVHRISALNVVSRATVLDALQTMKLTANPRCEFWVRNLIISTRKDDLSELKTLTDAKGDYFSMHKLVFDDIRSQTVREDILMHLKRQADWSWAQMGMDTKRSRERMKRPWRKILSDVDDTMLSSGGHYPAGIDRRFGKKVLYPGCLGFYRELDLGPKGKEVWPEGSVGNLVFLSARPHMYKDLSEKQNYAKFAKLRERGMHTNPSLLAGDMKSGSEYMMNNNMEPLAIKKFQNFDEYVRIYPEFRHVFIGDNGQGDVRGGELMHNKFGDSLEMLYIHQIQPREKTHGYDRERYRQIKLDKKVYFFRTYVDAGLDAAKRGMIKLTGLRRICLDAKVDFFTISKKQWPSKQSMIDRRNELNQDIYRVNEFIVPKGLQKCPYILSSPRFNINERVSTTYGSGWVRSFDPVHDMYRVELDWRPLDVQIAEMNNEDNMSMSSSISSASPAFGQTAAVATSSAAAAVDVSVVKSEASTNLLETVVEGEGEGFDEDEEITTASSNAASSRASPSRAMSIRSGASTPPSSIALNDTYSVADSDREFYRNIHDEGTIDRHVETFLLNEAAKGRDEQNNSGSMSPSHSSAFSPASAAASAARTPLMSNQKAASIPEIGLGASAYTASSDDQALDGLDVSSSLNNSSMVSSLQPKKNTTIAYVKSDCVFKFTPPLLPQFEPAPEGNSIFSFFGKGGEQPREPAKVGDNVKTAYGTGKVLEVREDEIVVVSMDGWTAKAYLREGDVEVIKEGGRFFGLFGGFGNNKANEEQKEETVKIGDNVKTVYGTGKVGEVREDEMVVVNMDGWTAKAYLRVGDVEVIEIEKPEGGGFFGLFRRGKGGAADQEKLVKVGDSVKTAYGTGKVEEVREDEMVVVDMDEWTAKAYLRIGDIEVEVIEKEAAGGFFRLFGSRMSGKEVIVIDDDDKDEEEDEGELFNVGEELETAFGMGTVVDIREETAPVVVKIEDETDNPDETETESESVGKVRIKVEEGEEKEGEDKDKEAEEGSVAVKGGDTDGKEGSIVGVSSTDATNGSERKKYILTVELEGWGAKLYCTQVEANRWRKKYKKKHGQGFFGVIGHIVRRMTAAPPKRESPVPKTPPMLSEQYYCDAASVEVGSMGKGIVEGFRGVDNIYTVRLSFGISYVHRDNLSHWVEDGCEEGASVLCYVGGGKGVVTGELDSVDEKSGVHKVVVKSGGMTCYLNPKSIVRRITAQVADEVHTGFGDGTVVGYRMEHGMFVVRLGWGATVYCLGSDLERVEKDVDGGGTGGLGGWLSGLWGAQEVGKGAKVGRRSRAQSISSEKGGLANNAK</sequence>
<feature type="compositionally biased region" description="Acidic residues" evidence="1">
    <location>
        <begin position="706"/>
        <end position="719"/>
    </location>
</feature>
<evidence type="ECO:0000259" key="3">
    <source>
        <dbReference type="Pfam" id="PF09949"/>
    </source>
</evidence>
<gene>
    <name evidence="4" type="ORF">TrCOL_g1397</name>
</gene>
<evidence type="ECO:0000256" key="1">
    <source>
        <dbReference type="SAM" id="MobiDB-lite"/>
    </source>
</evidence>
<feature type="domain" description="Phosphatidate phosphatase APP1 catalytic" evidence="3">
    <location>
        <begin position="339"/>
        <end position="504"/>
    </location>
</feature>